<proteinExistence type="predicted"/>
<feature type="region of interest" description="Disordered" evidence="1">
    <location>
        <begin position="1"/>
        <end position="21"/>
    </location>
</feature>
<dbReference type="Proteomes" id="UP001190700">
    <property type="component" value="Unassembled WGS sequence"/>
</dbReference>
<dbReference type="EMBL" id="LGRX02033560">
    <property type="protein sequence ID" value="KAK3240750.1"/>
    <property type="molecule type" value="Genomic_DNA"/>
</dbReference>
<name>A0AAE0BRI4_9CHLO</name>
<protein>
    <submittedName>
        <fullName evidence="2">Uncharacterized protein</fullName>
    </submittedName>
</protein>
<organism evidence="2 3">
    <name type="scientific">Cymbomonas tetramitiformis</name>
    <dbReference type="NCBI Taxonomy" id="36881"/>
    <lineage>
        <taxon>Eukaryota</taxon>
        <taxon>Viridiplantae</taxon>
        <taxon>Chlorophyta</taxon>
        <taxon>Pyramimonadophyceae</taxon>
        <taxon>Pyramimonadales</taxon>
        <taxon>Pyramimonadaceae</taxon>
        <taxon>Cymbomonas</taxon>
    </lineage>
</organism>
<accession>A0AAE0BRI4</accession>
<dbReference type="AlphaFoldDB" id="A0AAE0BRI4"/>
<evidence type="ECO:0000313" key="3">
    <source>
        <dbReference type="Proteomes" id="UP001190700"/>
    </source>
</evidence>
<sequence length="194" mass="21669">MSRPPPSDADIFYSDFSEEEEERPIKRYGHHRTYVLFWTASGEFLWRVQRSKRSLPSARTSQKDDPDGLWKAAAGVGFTPAAYLRTGRPLRPPIALDINLEQTDAYALQVDRLKFLQSIDKSSRSTVVWITIPPTATESELHMEFSSTGVSVWSALTLTREYQSAIAEVSQPAAPANPVALATTNRIGKSSLNR</sequence>
<evidence type="ECO:0000256" key="1">
    <source>
        <dbReference type="SAM" id="MobiDB-lite"/>
    </source>
</evidence>
<comment type="caution">
    <text evidence="2">The sequence shown here is derived from an EMBL/GenBank/DDBJ whole genome shotgun (WGS) entry which is preliminary data.</text>
</comment>
<evidence type="ECO:0000313" key="2">
    <source>
        <dbReference type="EMBL" id="KAK3240750.1"/>
    </source>
</evidence>
<gene>
    <name evidence="2" type="ORF">CYMTET_49438</name>
</gene>
<keyword evidence="3" id="KW-1185">Reference proteome</keyword>
<reference evidence="2 3" key="1">
    <citation type="journal article" date="2015" name="Genome Biol. Evol.">
        <title>Comparative Genomics of a Bacterivorous Green Alga Reveals Evolutionary Causalities and Consequences of Phago-Mixotrophic Mode of Nutrition.</title>
        <authorList>
            <person name="Burns J.A."/>
            <person name="Paasch A."/>
            <person name="Narechania A."/>
            <person name="Kim E."/>
        </authorList>
    </citation>
    <scope>NUCLEOTIDE SEQUENCE [LARGE SCALE GENOMIC DNA]</scope>
    <source>
        <strain evidence="2 3">PLY_AMNH</strain>
    </source>
</reference>